<evidence type="ECO:0000313" key="1">
    <source>
        <dbReference type="EMBL" id="JAH25910.1"/>
    </source>
</evidence>
<reference evidence="1" key="1">
    <citation type="submission" date="2014-11" db="EMBL/GenBank/DDBJ databases">
        <authorList>
            <person name="Amaro Gonzalez C."/>
        </authorList>
    </citation>
    <scope>NUCLEOTIDE SEQUENCE</scope>
</reference>
<name>A0A0E9RBQ7_ANGAN</name>
<sequence length="51" mass="6074">MDQVQMQIRLAQCYSAISRTVKHLVLFQWCRRKTRSGPIGLFTLQEVRSHR</sequence>
<organism evidence="1">
    <name type="scientific">Anguilla anguilla</name>
    <name type="common">European freshwater eel</name>
    <name type="synonym">Muraena anguilla</name>
    <dbReference type="NCBI Taxonomy" id="7936"/>
    <lineage>
        <taxon>Eukaryota</taxon>
        <taxon>Metazoa</taxon>
        <taxon>Chordata</taxon>
        <taxon>Craniata</taxon>
        <taxon>Vertebrata</taxon>
        <taxon>Euteleostomi</taxon>
        <taxon>Actinopterygii</taxon>
        <taxon>Neopterygii</taxon>
        <taxon>Teleostei</taxon>
        <taxon>Anguilliformes</taxon>
        <taxon>Anguillidae</taxon>
        <taxon>Anguilla</taxon>
    </lineage>
</organism>
<protein>
    <submittedName>
        <fullName evidence="1">Uncharacterized protein</fullName>
    </submittedName>
</protein>
<reference evidence="1" key="2">
    <citation type="journal article" date="2015" name="Fish Shellfish Immunol.">
        <title>Early steps in the European eel (Anguilla anguilla)-Vibrio vulnificus interaction in the gills: Role of the RtxA13 toxin.</title>
        <authorList>
            <person name="Callol A."/>
            <person name="Pajuelo D."/>
            <person name="Ebbesson L."/>
            <person name="Teles M."/>
            <person name="MacKenzie S."/>
            <person name="Amaro C."/>
        </authorList>
    </citation>
    <scope>NUCLEOTIDE SEQUENCE</scope>
</reference>
<dbReference type="AlphaFoldDB" id="A0A0E9RBQ7"/>
<accession>A0A0E9RBQ7</accession>
<dbReference type="EMBL" id="GBXM01082667">
    <property type="protein sequence ID" value="JAH25910.1"/>
    <property type="molecule type" value="Transcribed_RNA"/>
</dbReference>
<proteinExistence type="predicted"/>